<evidence type="ECO:0000256" key="5">
    <source>
        <dbReference type="ARBA" id="ARBA00022692"/>
    </source>
</evidence>
<sequence length="465" mass="52863">MSEQTPEKKKRAEDYLSDQEKARYKVIAKRAFVVGLALILIYFIIARWGVISRGWGTVTKVFQPIVIGLIMAYLTNPVMKFFSNIINKLVDLYYKHTHKTRKKHPDGKPVEWIRILSTIIATLVILAAVLIFIVTVVPQFVSTMNELINHIHEKVRGVIDWADKITNYRFKDVMDSARDNKNIDNTIDKGVEIVRKYLNLQSQNQTLSTLTKWGMNAGKVIVNIIIGIFVNVYVLIEKEKFKNWSKKLIYVIFPVKPANYVMQTLRKADEVFYGFIVGKIIDSIIIGIICYFSMLILHFPYAVVCSVIIGVTNVIPIFGPYIGAVPTVALIFVTNPMQGIYFLIYVIVLQQIDGNFIGPKILGDSTGVSPFWVIFAITVGGGLFGIPGMIIGVPMVSLILWIIKRISDHFLRKRKMVVSSAVYQNLDYVDPQTGEYVQKKENKSKKYMGIVGKMLDKRKKQAPKK</sequence>
<feature type="transmembrane region" description="Helical" evidence="8">
    <location>
        <begin position="31"/>
        <end position="49"/>
    </location>
</feature>
<evidence type="ECO:0000313" key="9">
    <source>
        <dbReference type="EMBL" id="MQN02099.1"/>
    </source>
</evidence>
<name>A0A6N7J2X8_9FIRM</name>
<feature type="transmembrane region" description="Helical" evidence="8">
    <location>
        <begin position="271"/>
        <end position="292"/>
    </location>
</feature>
<feature type="transmembrane region" description="Helical" evidence="8">
    <location>
        <begin position="61"/>
        <end position="79"/>
    </location>
</feature>
<dbReference type="AlphaFoldDB" id="A0A6N7J2X8"/>
<feature type="transmembrane region" description="Helical" evidence="8">
    <location>
        <begin position="384"/>
        <end position="403"/>
    </location>
</feature>
<dbReference type="GO" id="GO:0005886">
    <property type="term" value="C:plasma membrane"/>
    <property type="evidence" value="ECO:0007669"/>
    <property type="project" value="UniProtKB-SubCell"/>
</dbReference>
<reference evidence="9" key="1">
    <citation type="journal article" date="2020" name="Appl. Environ. Microbiol.">
        <title>Medium-Chain Fatty Acid Synthesis by 'Candidatus Weimeria bifida' gen. nov., sp. nov., and 'Candidatus Pseudoramibacter fermentans' sp. nov.</title>
        <authorList>
            <person name="Scarborough M.J."/>
            <person name="Myers K.S."/>
            <person name="Donohue T.J."/>
            <person name="Noguera D.R."/>
        </authorList>
    </citation>
    <scope>NUCLEOTIDE SEQUENCE</scope>
    <source>
        <strain evidence="9">LCO1.1</strain>
    </source>
</reference>
<dbReference type="InterPro" id="IPR002549">
    <property type="entry name" value="AI-2E-like"/>
</dbReference>
<keyword evidence="10" id="KW-1185">Reference proteome</keyword>
<feature type="transmembrane region" description="Helical" evidence="8">
    <location>
        <begin position="217"/>
        <end position="236"/>
    </location>
</feature>
<comment type="similarity">
    <text evidence="2">Belongs to the autoinducer-2 exporter (AI-2E) (TC 2.A.86) family.</text>
</comment>
<comment type="caution">
    <text evidence="9">The sequence shown here is derived from an EMBL/GenBank/DDBJ whole genome shotgun (WGS) entry which is preliminary data.</text>
</comment>
<proteinExistence type="inferred from homology"/>
<accession>A0A6N7J2X8</accession>
<evidence type="ECO:0000256" key="3">
    <source>
        <dbReference type="ARBA" id="ARBA00022448"/>
    </source>
</evidence>
<organism evidence="9 10">
    <name type="scientific">Candidatus Weimeria bifida</name>
    <dbReference type="NCBI Taxonomy" id="2599074"/>
    <lineage>
        <taxon>Bacteria</taxon>
        <taxon>Bacillati</taxon>
        <taxon>Bacillota</taxon>
        <taxon>Clostridia</taxon>
        <taxon>Lachnospirales</taxon>
        <taxon>Lachnospiraceae</taxon>
        <taxon>Candidatus Weimeria</taxon>
    </lineage>
</organism>
<dbReference type="GO" id="GO:0055085">
    <property type="term" value="P:transmembrane transport"/>
    <property type="evidence" value="ECO:0007669"/>
    <property type="project" value="TreeGrafter"/>
</dbReference>
<evidence type="ECO:0000256" key="1">
    <source>
        <dbReference type="ARBA" id="ARBA00004651"/>
    </source>
</evidence>
<evidence type="ECO:0000256" key="7">
    <source>
        <dbReference type="ARBA" id="ARBA00023136"/>
    </source>
</evidence>
<evidence type="ECO:0000256" key="6">
    <source>
        <dbReference type="ARBA" id="ARBA00022989"/>
    </source>
</evidence>
<dbReference type="PANTHER" id="PTHR21716:SF53">
    <property type="entry name" value="PERMEASE PERM-RELATED"/>
    <property type="match status" value="1"/>
</dbReference>
<feature type="transmembrane region" description="Helical" evidence="8">
    <location>
        <begin position="112"/>
        <end position="137"/>
    </location>
</feature>
<keyword evidence="4" id="KW-1003">Cell membrane</keyword>
<keyword evidence="5 8" id="KW-0812">Transmembrane</keyword>
<dbReference type="PANTHER" id="PTHR21716">
    <property type="entry name" value="TRANSMEMBRANE PROTEIN"/>
    <property type="match status" value="1"/>
</dbReference>
<dbReference type="EMBL" id="VOGC01000007">
    <property type="protein sequence ID" value="MQN02099.1"/>
    <property type="molecule type" value="Genomic_DNA"/>
</dbReference>
<keyword evidence="7 8" id="KW-0472">Membrane</keyword>
<feature type="transmembrane region" description="Helical" evidence="8">
    <location>
        <begin position="328"/>
        <end position="349"/>
    </location>
</feature>
<keyword evidence="3" id="KW-0813">Transport</keyword>
<evidence type="ECO:0000256" key="8">
    <source>
        <dbReference type="SAM" id="Phobius"/>
    </source>
</evidence>
<gene>
    <name evidence="9" type="ORF">FRC54_09410</name>
</gene>
<keyword evidence="6 8" id="KW-1133">Transmembrane helix</keyword>
<evidence type="ECO:0000256" key="4">
    <source>
        <dbReference type="ARBA" id="ARBA00022475"/>
    </source>
</evidence>
<feature type="transmembrane region" description="Helical" evidence="8">
    <location>
        <begin position="299"/>
        <end position="322"/>
    </location>
</feature>
<evidence type="ECO:0000313" key="10">
    <source>
        <dbReference type="Proteomes" id="UP000460257"/>
    </source>
</evidence>
<dbReference type="Proteomes" id="UP000460257">
    <property type="component" value="Unassembled WGS sequence"/>
</dbReference>
<evidence type="ECO:0000256" key="2">
    <source>
        <dbReference type="ARBA" id="ARBA00009773"/>
    </source>
</evidence>
<dbReference type="Pfam" id="PF01594">
    <property type="entry name" value="AI-2E_transport"/>
    <property type="match status" value="1"/>
</dbReference>
<comment type="subcellular location">
    <subcellularLocation>
        <location evidence="1">Cell membrane</location>
        <topology evidence="1">Multi-pass membrane protein</topology>
    </subcellularLocation>
</comment>
<protein>
    <submittedName>
        <fullName evidence="9">AI-2E family transporter</fullName>
    </submittedName>
</protein>